<comment type="caution">
    <text evidence="3">The sequence shown here is derived from an EMBL/GenBank/DDBJ whole genome shotgun (WGS) entry which is preliminary data.</text>
</comment>
<sequence length="159" mass="16474">MSLVRFRVISVDDSGPIQKVTGRGEGGERLENLMRPQPDGLTTVPEPGSLGWAQFAGSRERGLVAGLENPDKRPGGQPNGSKVLYGPDGQKLSLKPGGGVTFEGGNGQSFGMNANGDVVLKPKAIDGTVYLGGDPVDGGVFARVMTESGASPFVYARVS</sequence>
<dbReference type="RefSeq" id="WP_377816279.1">
    <property type="nucleotide sequence ID" value="NZ_JBHSLU010000012.1"/>
</dbReference>
<gene>
    <name evidence="3" type="ORF">ACFPN9_07830</name>
</gene>
<dbReference type="Proteomes" id="UP001596060">
    <property type="component" value="Unassembled WGS sequence"/>
</dbReference>
<accession>A0ABW0P2X3</accession>
<keyword evidence="4" id="KW-1185">Reference proteome</keyword>
<protein>
    <submittedName>
        <fullName evidence="3">Phage baseplate assembly protein</fullName>
    </submittedName>
</protein>
<evidence type="ECO:0000259" key="2">
    <source>
        <dbReference type="Pfam" id="PF06890"/>
    </source>
</evidence>
<evidence type="ECO:0000256" key="1">
    <source>
        <dbReference type="SAM" id="MobiDB-lite"/>
    </source>
</evidence>
<evidence type="ECO:0000313" key="4">
    <source>
        <dbReference type="Proteomes" id="UP001596060"/>
    </source>
</evidence>
<dbReference type="InterPro" id="IPR053861">
    <property type="entry name" value="Phage_Mu_Gp45_N"/>
</dbReference>
<name>A0ABW0P2X3_9HYPH</name>
<dbReference type="Pfam" id="PF06890">
    <property type="entry name" value="Phage_Mu_Gp45"/>
    <property type="match status" value="1"/>
</dbReference>
<reference evidence="4" key="1">
    <citation type="journal article" date="2019" name="Int. J. Syst. Evol. Microbiol.">
        <title>The Global Catalogue of Microorganisms (GCM) 10K type strain sequencing project: providing services to taxonomists for standard genome sequencing and annotation.</title>
        <authorList>
            <consortium name="The Broad Institute Genomics Platform"/>
            <consortium name="The Broad Institute Genome Sequencing Center for Infectious Disease"/>
            <person name="Wu L."/>
            <person name="Ma J."/>
        </authorList>
    </citation>
    <scope>NUCLEOTIDE SEQUENCE [LARGE SCALE GENOMIC DNA]</scope>
    <source>
        <strain evidence="4">CCUG 43117</strain>
    </source>
</reference>
<evidence type="ECO:0000313" key="3">
    <source>
        <dbReference type="EMBL" id="MFC5505164.1"/>
    </source>
</evidence>
<feature type="region of interest" description="Disordered" evidence="1">
    <location>
        <begin position="65"/>
        <end position="90"/>
    </location>
</feature>
<feature type="domain" description="Bacteriophage Mu Gp45 N-terminal" evidence="2">
    <location>
        <begin position="5"/>
        <end position="70"/>
    </location>
</feature>
<proteinExistence type="predicted"/>
<dbReference type="EMBL" id="JBHSLU010000012">
    <property type="protein sequence ID" value="MFC5505164.1"/>
    <property type="molecule type" value="Genomic_DNA"/>
</dbReference>
<organism evidence="3 4">
    <name type="scientific">Bosea massiliensis</name>
    <dbReference type="NCBI Taxonomy" id="151419"/>
    <lineage>
        <taxon>Bacteria</taxon>
        <taxon>Pseudomonadati</taxon>
        <taxon>Pseudomonadota</taxon>
        <taxon>Alphaproteobacteria</taxon>
        <taxon>Hyphomicrobiales</taxon>
        <taxon>Boseaceae</taxon>
        <taxon>Bosea</taxon>
    </lineage>
</organism>